<feature type="compositionally biased region" description="Low complexity" evidence="1">
    <location>
        <begin position="209"/>
        <end position="220"/>
    </location>
</feature>
<feature type="region of interest" description="Disordered" evidence="1">
    <location>
        <begin position="355"/>
        <end position="376"/>
    </location>
</feature>
<evidence type="ECO:0000256" key="1">
    <source>
        <dbReference type="SAM" id="MobiDB-lite"/>
    </source>
</evidence>
<dbReference type="Gene3D" id="2.30.30.140">
    <property type="match status" value="1"/>
</dbReference>
<dbReference type="Proteomes" id="UP000799766">
    <property type="component" value="Unassembled WGS sequence"/>
</dbReference>
<dbReference type="PANTHER" id="PTHR21539">
    <property type="entry name" value="SAGA-ASSOCIATED FACTOR 29"/>
    <property type="match status" value="1"/>
</dbReference>
<dbReference type="PROSITE" id="PS51518">
    <property type="entry name" value="SGF29_C"/>
    <property type="match status" value="1"/>
</dbReference>
<feature type="compositionally biased region" description="Polar residues" evidence="1">
    <location>
        <begin position="118"/>
        <end position="132"/>
    </location>
</feature>
<dbReference type="InterPro" id="IPR037802">
    <property type="entry name" value="SGF29"/>
</dbReference>
<feature type="compositionally biased region" description="Basic and acidic residues" evidence="1">
    <location>
        <begin position="362"/>
        <end position="376"/>
    </location>
</feature>
<dbReference type="GO" id="GO:0000124">
    <property type="term" value="C:SAGA complex"/>
    <property type="evidence" value="ECO:0007669"/>
    <property type="project" value="InterPro"/>
</dbReference>
<evidence type="ECO:0000313" key="3">
    <source>
        <dbReference type="EMBL" id="KAF2452930.1"/>
    </source>
</evidence>
<protein>
    <submittedName>
        <fullName evidence="3">SGF29 tudor-like domain-containing protein</fullName>
    </submittedName>
</protein>
<feature type="region of interest" description="Disordered" evidence="1">
    <location>
        <begin position="1"/>
        <end position="21"/>
    </location>
</feature>
<evidence type="ECO:0000259" key="2">
    <source>
        <dbReference type="PROSITE" id="PS51518"/>
    </source>
</evidence>
<proteinExistence type="predicted"/>
<dbReference type="Pfam" id="PF07039">
    <property type="entry name" value="SGF29_Tudor"/>
    <property type="match status" value="1"/>
</dbReference>
<organism evidence="3 4">
    <name type="scientific">Lineolata rhizophorae</name>
    <dbReference type="NCBI Taxonomy" id="578093"/>
    <lineage>
        <taxon>Eukaryota</taxon>
        <taxon>Fungi</taxon>
        <taxon>Dikarya</taxon>
        <taxon>Ascomycota</taxon>
        <taxon>Pezizomycotina</taxon>
        <taxon>Dothideomycetes</taxon>
        <taxon>Dothideomycetes incertae sedis</taxon>
        <taxon>Lineolatales</taxon>
        <taxon>Lineolataceae</taxon>
        <taxon>Lineolata</taxon>
    </lineage>
</organism>
<sequence>MAARNRPRASQMSDDASEEKTLWNHIRTDARKVDALANKSDEITKKMVELLAAQDAAHGRGETPSAEIDDEVEMLARENMRLCNEVQSLVGSDPGSNNVSILSGLEVLSALRAPSEAENPSSRATAATGKSSRNLKRKLDVPTPTPSHRGSALGDDDRDSIAAESPGGPSPKLAHPAGAASRLIKGGSRAGSVPAGRESSVKAEEGEDSAAPSAKASTASRQPLQVGVEVFYRNKTKAVEGEGILCSITNVIGEGKQRRYEIKDSDPEPPTPPVPYRASVSHLVAIPPTNSGLVELPPKKQVLALYPGTTTFYKAEVVAPKSGAQVSGVAGGPGSGLGGPLGDLEDGYVRLRFEGEEEAEREMDVERRYVLPEGGK</sequence>
<evidence type="ECO:0000313" key="4">
    <source>
        <dbReference type="Proteomes" id="UP000799766"/>
    </source>
</evidence>
<gene>
    <name evidence="3" type="ORF">BDY21DRAFT_147448</name>
</gene>
<accession>A0A6A6NMG2</accession>
<dbReference type="PANTHER" id="PTHR21539:SF0">
    <property type="entry name" value="SAGA-ASSOCIATED FACTOR 29"/>
    <property type="match status" value="1"/>
</dbReference>
<dbReference type="AlphaFoldDB" id="A0A6A6NMG2"/>
<dbReference type="InterPro" id="IPR010750">
    <property type="entry name" value="SGF29_tudor-like_dom"/>
</dbReference>
<feature type="region of interest" description="Disordered" evidence="1">
    <location>
        <begin position="112"/>
        <end position="221"/>
    </location>
</feature>
<reference evidence="3" key="1">
    <citation type="journal article" date="2020" name="Stud. Mycol.">
        <title>101 Dothideomycetes genomes: a test case for predicting lifestyles and emergence of pathogens.</title>
        <authorList>
            <person name="Haridas S."/>
            <person name="Albert R."/>
            <person name="Binder M."/>
            <person name="Bloem J."/>
            <person name="Labutti K."/>
            <person name="Salamov A."/>
            <person name="Andreopoulos B."/>
            <person name="Baker S."/>
            <person name="Barry K."/>
            <person name="Bills G."/>
            <person name="Bluhm B."/>
            <person name="Cannon C."/>
            <person name="Castanera R."/>
            <person name="Culley D."/>
            <person name="Daum C."/>
            <person name="Ezra D."/>
            <person name="Gonzalez J."/>
            <person name="Henrissat B."/>
            <person name="Kuo A."/>
            <person name="Liang C."/>
            <person name="Lipzen A."/>
            <person name="Lutzoni F."/>
            <person name="Magnuson J."/>
            <person name="Mondo S."/>
            <person name="Nolan M."/>
            <person name="Ohm R."/>
            <person name="Pangilinan J."/>
            <person name="Park H.-J."/>
            <person name="Ramirez L."/>
            <person name="Alfaro M."/>
            <person name="Sun H."/>
            <person name="Tritt A."/>
            <person name="Yoshinaga Y."/>
            <person name="Zwiers L.-H."/>
            <person name="Turgeon B."/>
            <person name="Goodwin S."/>
            <person name="Spatafora J."/>
            <person name="Crous P."/>
            <person name="Grigoriev I."/>
        </authorList>
    </citation>
    <scope>NUCLEOTIDE SEQUENCE</scope>
    <source>
        <strain evidence="3">ATCC 16933</strain>
    </source>
</reference>
<keyword evidence="4" id="KW-1185">Reference proteome</keyword>
<dbReference type="OrthoDB" id="10265994at2759"/>
<feature type="domain" description="SGF29 C-terminal" evidence="2">
    <location>
        <begin position="220"/>
        <end position="376"/>
    </location>
</feature>
<dbReference type="EMBL" id="MU001701">
    <property type="protein sequence ID" value="KAF2452930.1"/>
    <property type="molecule type" value="Genomic_DNA"/>
</dbReference>
<name>A0A6A6NMG2_9PEZI</name>